<dbReference type="EMBL" id="QBMN01000238">
    <property type="protein sequence ID" value="PZO33782.1"/>
    <property type="molecule type" value="Genomic_DNA"/>
</dbReference>
<sequence>MADRTDTKLSLRASQLCSARLAQLCQRSPIGKCLPNAFYIHPSALPSLDQSLRQQEQAARTLLKGERPFTLVKFHFDQPKLSYLYYPEFDQDPHPLLRTSTIVNLATGTVETRDYSDAPNPPLLHRKETFLAPDYPHYNRFAHLTRQQVALGLLDNSREIGTQLNWERRLTQQGIEIHNHALACPIKATQQAKPKIQRHKAAIARVTASKPVRLAVEAGLFPTDTTYFDYGCGHGADIEYIHRLGLTSAGWDPHFRPDVSHTFADVVNLGYVINVIEDTAERREALINAWNLAQKVLIVAAQVLIDDRTRGVIAYGDGIITSRNTFQKYYEQEELKAYIDQVLGVDAIPIALGIYFVFRDEAQAEAFRASRFRSRATAPRIRLKVSKFEEYRDRLQPLMDFYTDRGRLPTSEEMATQVGAHSCAPLQETFGSIKRAFTVVLQATDVGEWDAIADKRRNDLLVYLALSHFGKRPKFKDLSPSVQSDIKALFGSYQQACTAADLMLMTLGRTAMIEQRCRQSEIGQQRPNSLWVHVSALDQLDPLLRLYEGCASRTIGRPEEATVVKFHVQKPQITYLAFPEFDKEPHPALKTSMAISLQDLYVRYRDYDPDNPPLLHQKDQTIAPDYPGYAKFAKLSQQEQKWGLLDDIKAIFDRRGWEKCLLEHGAELRGHRVVQRKAQQGDDSSVR</sequence>
<dbReference type="GO" id="GO:0032259">
    <property type="term" value="P:methylation"/>
    <property type="evidence" value="ECO:0007669"/>
    <property type="project" value="UniProtKB-KW"/>
</dbReference>
<keyword evidence="1" id="KW-0808">Transferase</keyword>
<proteinExistence type="predicted"/>
<organism evidence="1 2">
    <name type="scientific">Shackletoniella antarctica</name>
    <dbReference type="NCBI Taxonomy" id="268115"/>
    <lineage>
        <taxon>Bacteria</taxon>
        <taxon>Bacillati</taxon>
        <taxon>Cyanobacteriota</taxon>
        <taxon>Cyanophyceae</taxon>
        <taxon>Oculatellales</taxon>
        <taxon>Oculatellaceae</taxon>
        <taxon>Shackletoniella</taxon>
    </lineage>
</organism>
<accession>A0A2W4VML0</accession>
<name>A0A2W4VML0_9CYAN</name>
<dbReference type="InterPro" id="IPR024019">
    <property type="entry name" value="CHP04096"/>
</dbReference>
<protein>
    <submittedName>
        <fullName evidence="1">DNA phosphorothioation-associated methyltransferase</fullName>
    </submittedName>
</protein>
<gene>
    <name evidence="1" type="ORF">DCF17_21535</name>
</gene>
<dbReference type="NCBIfam" id="TIGR04096">
    <property type="entry name" value="dnd_rel_methyl"/>
    <property type="match status" value="1"/>
</dbReference>
<evidence type="ECO:0000313" key="1">
    <source>
        <dbReference type="EMBL" id="PZO33782.1"/>
    </source>
</evidence>
<keyword evidence="1" id="KW-0489">Methyltransferase</keyword>
<reference evidence="1 2" key="2">
    <citation type="submission" date="2018-06" db="EMBL/GenBank/DDBJ databases">
        <title>Metagenomic assembly of (sub)arctic Cyanobacteria and their associated microbiome from non-axenic cultures.</title>
        <authorList>
            <person name="Baurain D."/>
        </authorList>
    </citation>
    <scope>NUCLEOTIDE SEQUENCE [LARGE SCALE GENOMIC DNA]</scope>
    <source>
        <strain evidence="1">ULC041bin1</strain>
    </source>
</reference>
<comment type="caution">
    <text evidence="1">The sequence shown here is derived from an EMBL/GenBank/DDBJ whole genome shotgun (WGS) entry which is preliminary data.</text>
</comment>
<dbReference type="GO" id="GO:0008168">
    <property type="term" value="F:methyltransferase activity"/>
    <property type="evidence" value="ECO:0007669"/>
    <property type="project" value="UniProtKB-KW"/>
</dbReference>
<dbReference type="Proteomes" id="UP000249081">
    <property type="component" value="Unassembled WGS sequence"/>
</dbReference>
<reference evidence="2" key="1">
    <citation type="submission" date="2018-04" db="EMBL/GenBank/DDBJ databases">
        <authorList>
            <person name="Cornet L."/>
        </authorList>
    </citation>
    <scope>NUCLEOTIDE SEQUENCE [LARGE SCALE GENOMIC DNA]</scope>
</reference>
<dbReference type="AlphaFoldDB" id="A0A2W4VML0"/>
<evidence type="ECO:0000313" key="2">
    <source>
        <dbReference type="Proteomes" id="UP000249081"/>
    </source>
</evidence>